<name>A0A8S1D541_9INSE</name>
<gene>
    <name evidence="1" type="ORF">CLODIP_2_CD10219</name>
</gene>
<sequence length="302" mass="34225">MFPSASHLQIVWQDDWTHNEQELIAMLSFSTISTLSLENAPSKEIVYRFLAKYGGDLISLRVLSLKYIFLDIITIFDCCPNLRTLFLTDVLLIKDPTIEICNFSKLAHLFWKNHKHCDFKVSCLSSILLAPQLKTMEIDLPHDTFDVNDLERLASYISYNKPLGNLIESISGCIRFNSAHVVDHDSEIVKSVSKIIKTASAHLPNLTHLKVTHRFESPILEYLDIILPENNEIVDVGESVLDWFNDPTLILFLKAGPSLLLRCNFRRLFVTPGAPGPFSVVVLCPINSHNGDSSGEKKMLWE</sequence>
<comment type="caution">
    <text evidence="1">The sequence shown here is derived from an EMBL/GenBank/DDBJ whole genome shotgun (WGS) entry which is preliminary data.</text>
</comment>
<reference evidence="1 2" key="1">
    <citation type="submission" date="2020-04" db="EMBL/GenBank/DDBJ databases">
        <authorList>
            <person name="Alioto T."/>
            <person name="Alioto T."/>
            <person name="Gomez Garrido J."/>
        </authorList>
    </citation>
    <scope>NUCLEOTIDE SEQUENCE [LARGE SCALE GENOMIC DNA]</scope>
</reference>
<dbReference type="InterPro" id="IPR032675">
    <property type="entry name" value="LRR_dom_sf"/>
</dbReference>
<proteinExistence type="predicted"/>
<accession>A0A8S1D541</accession>
<evidence type="ECO:0000313" key="1">
    <source>
        <dbReference type="EMBL" id="CAB3377972.1"/>
    </source>
</evidence>
<dbReference type="AlphaFoldDB" id="A0A8S1D541"/>
<dbReference type="Proteomes" id="UP000494165">
    <property type="component" value="Unassembled WGS sequence"/>
</dbReference>
<dbReference type="EMBL" id="CADEPI010000154">
    <property type="protein sequence ID" value="CAB3377972.1"/>
    <property type="molecule type" value="Genomic_DNA"/>
</dbReference>
<dbReference type="Gene3D" id="3.80.10.10">
    <property type="entry name" value="Ribonuclease Inhibitor"/>
    <property type="match status" value="1"/>
</dbReference>
<dbReference type="SUPFAM" id="SSF52047">
    <property type="entry name" value="RNI-like"/>
    <property type="match status" value="1"/>
</dbReference>
<keyword evidence="2" id="KW-1185">Reference proteome</keyword>
<organism evidence="1 2">
    <name type="scientific">Cloeon dipterum</name>
    <dbReference type="NCBI Taxonomy" id="197152"/>
    <lineage>
        <taxon>Eukaryota</taxon>
        <taxon>Metazoa</taxon>
        <taxon>Ecdysozoa</taxon>
        <taxon>Arthropoda</taxon>
        <taxon>Hexapoda</taxon>
        <taxon>Insecta</taxon>
        <taxon>Pterygota</taxon>
        <taxon>Palaeoptera</taxon>
        <taxon>Ephemeroptera</taxon>
        <taxon>Pisciforma</taxon>
        <taxon>Baetidae</taxon>
        <taxon>Cloeon</taxon>
    </lineage>
</organism>
<evidence type="ECO:0000313" key="2">
    <source>
        <dbReference type="Proteomes" id="UP000494165"/>
    </source>
</evidence>
<evidence type="ECO:0008006" key="3">
    <source>
        <dbReference type="Google" id="ProtNLM"/>
    </source>
</evidence>
<protein>
    <recommendedName>
        <fullName evidence="3">F-box domain-containing protein</fullName>
    </recommendedName>
</protein>